<evidence type="ECO:0008006" key="3">
    <source>
        <dbReference type="Google" id="ProtNLM"/>
    </source>
</evidence>
<dbReference type="AlphaFoldDB" id="A0A1Y5SY96"/>
<sequence>MSYRDFIAEHRRLFIMQLLSEIGGSASEDIVYQGVRQGFRPVKGVTRDVIRADLEWLHARHLLAFDWLEDTLLVVELTERGGYVVSGDIEVEGIKVPDARR</sequence>
<reference evidence="1 2" key="1">
    <citation type="submission" date="2017-03" db="EMBL/GenBank/DDBJ databases">
        <authorList>
            <person name="Afonso C.L."/>
            <person name="Miller P.J."/>
            <person name="Scott M.A."/>
            <person name="Spackman E."/>
            <person name="Goraichik I."/>
            <person name="Dimitrov K.M."/>
            <person name="Suarez D.L."/>
            <person name="Swayne D.E."/>
        </authorList>
    </citation>
    <scope>NUCLEOTIDE SEQUENCE [LARGE SCALE GENOMIC DNA]</scope>
    <source>
        <strain evidence="1 2">CECT 7680</strain>
    </source>
</reference>
<accession>A0A1Y5SY96</accession>
<gene>
    <name evidence="1" type="ORF">PSA7680_02460</name>
</gene>
<organism evidence="1 2">
    <name type="scientific">Pseudoruegeria aquimaris</name>
    <dbReference type="NCBI Taxonomy" id="393663"/>
    <lineage>
        <taxon>Bacteria</taxon>
        <taxon>Pseudomonadati</taxon>
        <taxon>Pseudomonadota</taxon>
        <taxon>Alphaproteobacteria</taxon>
        <taxon>Rhodobacterales</taxon>
        <taxon>Roseobacteraceae</taxon>
        <taxon>Pseudoruegeria</taxon>
    </lineage>
</organism>
<dbReference type="RefSeq" id="WP_085869010.1">
    <property type="nucleotide sequence ID" value="NZ_FWFQ01000017.1"/>
</dbReference>
<dbReference type="EMBL" id="FWFQ01000017">
    <property type="protein sequence ID" value="SLN47880.1"/>
    <property type="molecule type" value="Genomic_DNA"/>
</dbReference>
<evidence type="ECO:0000313" key="1">
    <source>
        <dbReference type="EMBL" id="SLN47880.1"/>
    </source>
</evidence>
<keyword evidence="2" id="KW-1185">Reference proteome</keyword>
<evidence type="ECO:0000313" key="2">
    <source>
        <dbReference type="Proteomes" id="UP000193409"/>
    </source>
</evidence>
<dbReference type="Proteomes" id="UP000193409">
    <property type="component" value="Unassembled WGS sequence"/>
</dbReference>
<dbReference type="OrthoDB" id="7855192at2"/>
<proteinExistence type="predicted"/>
<name>A0A1Y5SY96_9RHOB</name>
<protein>
    <recommendedName>
        <fullName evidence="3">ArsR family transcriptional regulator</fullName>
    </recommendedName>
</protein>